<organism evidence="2 3">
    <name type="scientific">Lentzea cavernae</name>
    <dbReference type="NCBI Taxonomy" id="2020703"/>
    <lineage>
        <taxon>Bacteria</taxon>
        <taxon>Bacillati</taxon>
        <taxon>Actinomycetota</taxon>
        <taxon>Actinomycetes</taxon>
        <taxon>Pseudonocardiales</taxon>
        <taxon>Pseudonocardiaceae</taxon>
        <taxon>Lentzea</taxon>
    </lineage>
</organism>
<proteinExistence type="predicted"/>
<sequence length="197" mass="23043">MSYKYDFFISYSRRGSVQKWLLTHFYNKLVEYLADECAPAPKVYMDRTMPRAVEWAYNLENSLRHSKIMIQLLTPPYFESDWCMAELESMQAREAVLGLAGADISQGLIYPILYSDSENFPDIGRMRSWQDFKEYAHPDAVYQDSVDYLAFCRQVRVLARDLVQLAKQVPPWSPDWPIVERPNPVLIPPPPLPRFEP</sequence>
<dbReference type="Gene3D" id="3.40.50.10140">
    <property type="entry name" value="Toll/interleukin-1 receptor homology (TIR) domain"/>
    <property type="match status" value="1"/>
</dbReference>
<name>A0ABQ3MTV1_9PSEU</name>
<dbReference type="SMART" id="SM00255">
    <property type="entry name" value="TIR"/>
    <property type="match status" value="1"/>
</dbReference>
<evidence type="ECO:0000313" key="3">
    <source>
        <dbReference type="Proteomes" id="UP000605568"/>
    </source>
</evidence>
<evidence type="ECO:0000259" key="1">
    <source>
        <dbReference type="PROSITE" id="PS50104"/>
    </source>
</evidence>
<dbReference type="Proteomes" id="UP000605568">
    <property type="component" value="Unassembled WGS sequence"/>
</dbReference>
<keyword evidence="3" id="KW-1185">Reference proteome</keyword>
<dbReference type="InterPro" id="IPR000157">
    <property type="entry name" value="TIR_dom"/>
</dbReference>
<gene>
    <name evidence="2" type="ORF">GCM10017774_89930</name>
</gene>
<accession>A0ABQ3MTV1</accession>
<comment type="caution">
    <text evidence="2">The sequence shown here is derived from an EMBL/GenBank/DDBJ whole genome shotgun (WGS) entry which is preliminary data.</text>
</comment>
<evidence type="ECO:0000313" key="2">
    <source>
        <dbReference type="EMBL" id="GHH62344.1"/>
    </source>
</evidence>
<dbReference type="PROSITE" id="PS50104">
    <property type="entry name" value="TIR"/>
    <property type="match status" value="1"/>
</dbReference>
<dbReference type="InterPro" id="IPR035897">
    <property type="entry name" value="Toll_tir_struct_dom_sf"/>
</dbReference>
<protein>
    <recommendedName>
        <fullName evidence="1">TIR domain-containing protein</fullName>
    </recommendedName>
</protein>
<feature type="domain" description="TIR" evidence="1">
    <location>
        <begin position="3"/>
        <end position="144"/>
    </location>
</feature>
<dbReference type="EMBL" id="BNAR01000028">
    <property type="protein sequence ID" value="GHH62344.1"/>
    <property type="molecule type" value="Genomic_DNA"/>
</dbReference>
<dbReference type="RefSeq" id="WP_191305555.1">
    <property type="nucleotide sequence ID" value="NZ_BNAR01000028.1"/>
</dbReference>
<reference evidence="3" key="1">
    <citation type="journal article" date="2019" name="Int. J. Syst. Evol. Microbiol.">
        <title>The Global Catalogue of Microorganisms (GCM) 10K type strain sequencing project: providing services to taxonomists for standard genome sequencing and annotation.</title>
        <authorList>
            <consortium name="The Broad Institute Genomics Platform"/>
            <consortium name="The Broad Institute Genome Sequencing Center for Infectious Disease"/>
            <person name="Wu L."/>
            <person name="Ma J."/>
        </authorList>
    </citation>
    <scope>NUCLEOTIDE SEQUENCE [LARGE SCALE GENOMIC DNA]</scope>
    <source>
        <strain evidence="3">CGMCC 4.7367</strain>
    </source>
</reference>
<dbReference type="Pfam" id="PF13676">
    <property type="entry name" value="TIR_2"/>
    <property type="match status" value="1"/>
</dbReference>
<dbReference type="SUPFAM" id="SSF52200">
    <property type="entry name" value="Toll/Interleukin receptor TIR domain"/>
    <property type="match status" value="1"/>
</dbReference>